<gene>
    <name evidence="1" type="ORF">PFISCL1PPCAC_27734</name>
</gene>
<dbReference type="EMBL" id="BTSY01000007">
    <property type="protein sequence ID" value="GMT36438.1"/>
    <property type="molecule type" value="Genomic_DNA"/>
</dbReference>
<reference evidence="1" key="1">
    <citation type="submission" date="2023-10" db="EMBL/GenBank/DDBJ databases">
        <title>Genome assembly of Pristionchus species.</title>
        <authorList>
            <person name="Yoshida K."/>
            <person name="Sommer R.J."/>
        </authorList>
    </citation>
    <scope>NUCLEOTIDE SEQUENCE</scope>
    <source>
        <strain evidence="1">RS5133</strain>
    </source>
</reference>
<dbReference type="Proteomes" id="UP001432322">
    <property type="component" value="Unassembled WGS sequence"/>
</dbReference>
<evidence type="ECO:0008006" key="3">
    <source>
        <dbReference type="Google" id="ProtNLM"/>
    </source>
</evidence>
<protein>
    <recommendedName>
        <fullName evidence="3">Secreted protein</fullName>
    </recommendedName>
</protein>
<evidence type="ECO:0000313" key="1">
    <source>
        <dbReference type="EMBL" id="GMT36438.1"/>
    </source>
</evidence>
<dbReference type="AlphaFoldDB" id="A0AAV5WYM7"/>
<organism evidence="1 2">
    <name type="scientific">Pristionchus fissidentatus</name>
    <dbReference type="NCBI Taxonomy" id="1538716"/>
    <lineage>
        <taxon>Eukaryota</taxon>
        <taxon>Metazoa</taxon>
        <taxon>Ecdysozoa</taxon>
        <taxon>Nematoda</taxon>
        <taxon>Chromadorea</taxon>
        <taxon>Rhabditida</taxon>
        <taxon>Rhabditina</taxon>
        <taxon>Diplogasteromorpha</taxon>
        <taxon>Diplogasteroidea</taxon>
        <taxon>Neodiplogasteridae</taxon>
        <taxon>Pristionchus</taxon>
    </lineage>
</organism>
<comment type="caution">
    <text evidence="1">The sequence shown here is derived from an EMBL/GenBank/DDBJ whole genome shotgun (WGS) entry which is preliminary data.</text>
</comment>
<accession>A0AAV5WYM7</accession>
<feature type="non-terminal residue" evidence="1">
    <location>
        <position position="89"/>
    </location>
</feature>
<name>A0AAV5WYM7_9BILA</name>
<keyword evidence="2" id="KW-1185">Reference proteome</keyword>
<evidence type="ECO:0000313" key="2">
    <source>
        <dbReference type="Proteomes" id="UP001432322"/>
    </source>
</evidence>
<sequence length="89" mass="10178">RGHIRFTLCSARTLSVRVSVESLGTLASWFPAHKEACNPIPLSAFSLAQGRALVELFIFLARWLFRDRRRRYLFLFAISSAHTLSIRVT</sequence>
<proteinExistence type="predicted"/>
<feature type="non-terminal residue" evidence="1">
    <location>
        <position position="1"/>
    </location>
</feature>